<evidence type="ECO:0000256" key="1">
    <source>
        <dbReference type="SAM" id="Phobius"/>
    </source>
</evidence>
<proteinExistence type="predicted"/>
<evidence type="ECO:0000313" key="3">
    <source>
        <dbReference type="Proteomes" id="UP000572212"/>
    </source>
</evidence>
<keyword evidence="1" id="KW-0812">Transmembrane</keyword>
<comment type="caution">
    <text evidence="2">The sequence shown here is derived from an EMBL/GenBank/DDBJ whole genome shotgun (WGS) entry which is preliminary data.</text>
</comment>
<protein>
    <submittedName>
        <fullName evidence="2">Uncharacterized protein</fullName>
    </submittedName>
</protein>
<sequence>MGQNAYFAANLVNLGEHIQEGAGKKYVITLQTERFFRISSVCMLFIITSLKHFAFRRQRLN</sequence>
<dbReference type="EMBL" id="JACHON010000011">
    <property type="protein sequence ID" value="MBB6513364.1"/>
    <property type="molecule type" value="Genomic_DNA"/>
</dbReference>
<gene>
    <name evidence="2" type="ORF">GGQ92_002172</name>
</gene>
<keyword evidence="1" id="KW-1133">Transmembrane helix</keyword>
<evidence type="ECO:0000313" key="2">
    <source>
        <dbReference type="EMBL" id="MBB6513364.1"/>
    </source>
</evidence>
<keyword evidence="1" id="KW-0472">Membrane</keyword>
<accession>A0A841RR08</accession>
<dbReference type="Proteomes" id="UP000572212">
    <property type="component" value="Unassembled WGS sequence"/>
</dbReference>
<keyword evidence="3" id="KW-1185">Reference proteome</keyword>
<name>A0A841RR08_9BACI</name>
<dbReference type="AlphaFoldDB" id="A0A841RR08"/>
<feature type="transmembrane region" description="Helical" evidence="1">
    <location>
        <begin position="35"/>
        <end position="55"/>
    </location>
</feature>
<reference evidence="2 3" key="1">
    <citation type="submission" date="2020-08" db="EMBL/GenBank/DDBJ databases">
        <title>Genomic Encyclopedia of Type Strains, Phase IV (KMG-IV): sequencing the most valuable type-strain genomes for metagenomic binning, comparative biology and taxonomic classification.</title>
        <authorList>
            <person name="Goeker M."/>
        </authorList>
    </citation>
    <scope>NUCLEOTIDE SEQUENCE [LARGE SCALE GENOMIC DNA]</scope>
    <source>
        <strain evidence="2 3">DSM 11805</strain>
    </source>
</reference>
<organism evidence="2 3">
    <name type="scientific">Gracilibacillus halotolerans</name>
    <dbReference type="NCBI Taxonomy" id="74386"/>
    <lineage>
        <taxon>Bacteria</taxon>
        <taxon>Bacillati</taxon>
        <taxon>Bacillota</taxon>
        <taxon>Bacilli</taxon>
        <taxon>Bacillales</taxon>
        <taxon>Bacillaceae</taxon>
        <taxon>Gracilibacillus</taxon>
    </lineage>
</organism>